<dbReference type="Proteomes" id="UP000199512">
    <property type="component" value="Unassembled WGS sequence"/>
</dbReference>
<dbReference type="GO" id="GO:0009253">
    <property type="term" value="P:peptidoglycan catabolic process"/>
    <property type="evidence" value="ECO:0007669"/>
    <property type="project" value="InterPro"/>
</dbReference>
<feature type="repeat" description="Cell wall-binding" evidence="5">
    <location>
        <begin position="450"/>
        <end position="469"/>
    </location>
</feature>
<dbReference type="SUPFAM" id="SSF69360">
    <property type="entry name" value="Cell wall binding repeat"/>
    <property type="match status" value="1"/>
</dbReference>
<evidence type="ECO:0000256" key="5">
    <source>
        <dbReference type="PROSITE-ProRule" id="PRU00591"/>
    </source>
</evidence>
<dbReference type="OrthoDB" id="1746535at2"/>
<dbReference type="SUPFAM" id="SSF54001">
    <property type="entry name" value="Cysteine proteinases"/>
    <property type="match status" value="1"/>
</dbReference>
<evidence type="ECO:0000256" key="1">
    <source>
        <dbReference type="ARBA" id="ARBA00010646"/>
    </source>
</evidence>
<evidence type="ECO:0000256" key="4">
    <source>
        <dbReference type="ARBA" id="ARBA00023295"/>
    </source>
</evidence>
<sequence length="518" mass="59254">MSLKGVDISKYNGNCDFKKAKDSGIDFVIIKAGSGASGKDPFWDKNYNYAKAAELGVGAYWYCYATSVEQAKREAREFVGLLKDKKLDYPAYLDLEDNKYQGCLGNKLRTDIAEAFCEVVQNAGYYTGIYSMMSWFNSKFDMSRLKKYDLWIARWRDINLGVGYSGLGQVGMWQYSNQGRISGIGNTGEGGVDVNIAYLNYPSIISGGISNIATEDIIESSNTASNEAQKMINKINAWLGKSEANRQHKDIIDIYNNHRPLPRGYKVKYTDEWCATTISAAAIQCGLVDKIGKECSVQRFIDIFKQKGIWIEDGCITPIPGDIICFNWDNSTQPNDGWADHIGLVEKVSNGRITVIEGNNNESVKKREIPIAWGYIRGYARPCYCGVSTNEGWKKENNKWVFYKNSKKVCGWLKDKNKWYYIDPKTKEMITGWLKYNNNWFYFNNNGSMHTGWLEYNNKWYYFNSNGYMHIGWLKYNGHKFYFDDDGSMISDCSLILNGTEYVFDSKGYMQQLNICRN</sequence>
<dbReference type="Pfam" id="PF01183">
    <property type="entry name" value="Glyco_hydro_25"/>
    <property type="match status" value="1"/>
</dbReference>
<dbReference type="Gene3D" id="2.10.270.10">
    <property type="entry name" value="Cholin Binding"/>
    <property type="match status" value="2"/>
</dbReference>
<dbReference type="Pfam" id="PF01473">
    <property type="entry name" value="Choline_bind_1"/>
    <property type="match status" value="2"/>
</dbReference>
<dbReference type="InterPro" id="IPR017853">
    <property type="entry name" value="GH"/>
</dbReference>
<comment type="similarity">
    <text evidence="1">Belongs to the glycosyl hydrolase 25 family.</text>
</comment>
<organism evidence="6 7">
    <name type="scientific">Peptostreptococcus russellii</name>
    <dbReference type="NCBI Taxonomy" id="215200"/>
    <lineage>
        <taxon>Bacteria</taxon>
        <taxon>Bacillati</taxon>
        <taxon>Bacillota</taxon>
        <taxon>Clostridia</taxon>
        <taxon>Peptostreptococcales</taxon>
        <taxon>Peptostreptococcaceae</taxon>
        <taxon>Peptostreptococcus</taxon>
    </lineage>
</organism>
<feature type="repeat" description="Cell wall-binding" evidence="5">
    <location>
        <begin position="470"/>
        <end position="489"/>
    </location>
</feature>
<keyword evidence="2" id="KW-0677">Repeat</keyword>
<dbReference type="CDD" id="cd06414">
    <property type="entry name" value="GH25_LytC-like"/>
    <property type="match status" value="1"/>
</dbReference>
<feature type="repeat" description="Cell wall-binding" evidence="5">
    <location>
        <begin position="430"/>
        <end position="449"/>
    </location>
</feature>
<dbReference type="PROSITE" id="PS51904">
    <property type="entry name" value="GLYCOSYL_HYDROL_F25_2"/>
    <property type="match status" value="1"/>
</dbReference>
<reference evidence="6 7" key="1">
    <citation type="submission" date="2016-10" db="EMBL/GenBank/DDBJ databases">
        <authorList>
            <person name="de Groot N.N."/>
        </authorList>
    </citation>
    <scope>NUCLEOTIDE SEQUENCE [LARGE SCALE GENOMIC DNA]</scope>
    <source>
        <strain evidence="6 7">Calf135</strain>
    </source>
</reference>
<dbReference type="InterPro" id="IPR002053">
    <property type="entry name" value="Glyco_hydro_25"/>
</dbReference>
<dbReference type="InterPro" id="IPR038765">
    <property type="entry name" value="Papain-like_cys_pep_sf"/>
</dbReference>
<dbReference type="PANTHER" id="PTHR34135:SF2">
    <property type="entry name" value="LYSOZYME"/>
    <property type="match status" value="1"/>
</dbReference>
<evidence type="ECO:0000313" key="6">
    <source>
        <dbReference type="EMBL" id="SEN85724.1"/>
    </source>
</evidence>
<accession>A0A1H8JYA3</accession>
<dbReference type="SUPFAM" id="SSF51445">
    <property type="entry name" value="(Trans)glycosidases"/>
    <property type="match status" value="1"/>
</dbReference>
<proteinExistence type="inferred from homology"/>
<dbReference type="GO" id="GO:0016998">
    <property type="term" value="P:cell wall macromolecule catabolic process"/>
    <property type="evidence" value="ECO:0007669"/>
    <property type="project" value="InterPro"/>
</dbReference>
<name>A0A1H8JYA3_9FIRM</name>
<dbReference type="Gene3D" id="3.20.20.80">
    <property type="entry name" value="Glycosidases"/>
    <property type="match status" value="1"/>
</dbReference>
<dbReference type="InterPro" id="IPR018337">
    <property type="entry name" value="Cell_wall/Cho-bd_repeat"/>
</dbReference>
<dbReference type="AlphaFoldDB" id="A0A1H8JYA3"/>
<evidence type="ECO:0000256" key="3">
    <source>
        <dbReference type="ARBA" id="ARBA00022801"/>
    </source>
</evidence>
<dbReference type="GO" id="GO:0003796">
    <property type="term" value="F:lysozyme activity"/>
    <property type="evidence" value="ECO:0007669"/>
    <property type="project" value="InterPro"/>
</dbReference>
<dbReference type="SMART" id="SM00641">
    <property type="entry name" value="Glyco_25"/>
    <property type="match status" value="1"/>
</dbReference>
<dbReference type="STRING" id="215200.SAMN05216454_11912"/>
<dbReference type="InterPro" id="IPR018077">
    <property type="entry name" value="Glyco_hydro_fam25_subgr"/>
</dbReference>
<evidence type="ECO:0000313" key="7">
    <source>
        <dbReference type="Proteomes" id="UP000199512"/>
    </source>
</evidence>
<dbReference type="PANTHER" id="PTHR34135">
    <property type="entry name" value="LYSOZYME"/>
    <property type="match status" value="1"/>
</dbReference>
<gene>
    <name evidence="6" type="ORF">SAMN05216454_11912</name>
</gene>
<dbReference type="GO" id="GO:0016052">
    <property type="term" value="P:carbohydrate catabolic process"/>
    <property type="evidence" value="ECO:0007669"/>
    <property type="project" value="TreeGrafter"/>
</dbReference>
<dbReference type="EMBL" id="FODF01000019">
    <property type="protein sequence ID" value="SEN85724.1"/>
    <property type="molecule type" value="Genomic_DNA"/>
</dbReference>
<keyword evidence="4" id="KW-0326">Glycosidase</keyword>
<dbReference type="Pfam" id="PF19127">
    <property type="entry name" value="Choline_bind_3"/>
    <property type="match status" value="1"/>
</dbReference>
<protein>
    <submittedName>
        <fullName evidence="6">Putative cell wall binding repeat-containing protein</fullName>
    </submittedName>
</protein>
<keyword evidence="3" id="KW-0378">Hydrolase</keyword>
<keyword evidence="7" id="KW-1185">Reference proteome</keyword>
<dbReference type="PROSITE" id="PS51170">
    <property type="entry name" value="CW"/>
    <property type="match status" value="3"/>
</dbReference>
<evidence type="ECO:0000256" key="2">
    <source>
        <dbReference type="ARBA" id="ARBA00022737"/>
    </source>
</evidence>